<dbReference type="Proteomes" id="UP000094869">
    <property type="component" value="Unassembled WGS sequence"/>
</dbReference>
<dbReference type="GO" id="GO:0003950">
    <property type="term" value="F:NAD+ poly-ADP-ribosyltransferase activity"/>
    <property type="evidence" value="ECO:0007669"/>
    <property type="project" value="InterPro"/>
</dbReference>
<dbReference type="PANTHER" id="PTHR12684:SF2">
    <property type="entry name" value="TRNA 2'-PHOSPHOTRANSFERASE 1"/>
    <property type="match status" value="1"/>
</dbReference>
<evidence type="ECO:0000256" key="2">
    <source>
        <dbReference type="ARBA" id="ARBA00022679"/>
    </source>
</evidence>
<dbReference type="EMBL" id="MEHA01000027">
    <property type="protein sequence ID" value="ODR45437.1"/>
    <property type="molecule type" value="Genomic_DNA"/>
</dbReference>
<evidence type="ECO:0000256" key="3">
    <source>
        <dbReference type="ARBA" id="ARBA00023027"/>
    </source>
</evidence>
<evidence type="ECO:0000256" key="5">
    <source>
        <dbReference type="HAMAP-Rule" id="MF_00299"/>
    </source>
</evidence>
<comment type="function">
    <text evidence="4 5">Removes the 2'-phosphate from RNA via an intermediate in which the phosphate is ADP-ribosylated by NAD followed by a presumed transesterification to release the RNA and generate ADP-ribose 1''-2''-cyclic phosphate (APPR&gt;P). May function as an ADP-ribosylase.</text>
</comment>
<reference evidence="7 9" key="1">
    <citation type="submission" date="2016-08" db="EMBL/GenBank/DDBJ databases">
        <title>Characterization of Isolates of Eisenbergiella tayi Derived from Blood Cultures, Using Whole Genome Sequencing.</title>
        <authorList>
            <person name="Bernier A.-M."/>
            <person name="Burdz T."/>
            <person name="Wiebe D."/>
            <person name="Bernard K."/>
        </authorList>
    </citation>
    <scope>NUCLEOTIDE SEQUENCE [LARGE SCALE GENOMIC DNA]</scope>
    <source>
        <strain evidence="7 9">NML120146</strain>
    </source>
</reference>
<evidence type="ECO:0000256" key="1">
    <source>
        <dbReference type="ARBA" id="ARBA00009836"/>
    </source>
</evidence>
<dbReference type="Gene3D" id="3.20.170.30">
    <property type="match status" value="1"/>
</dbReference>
<dbReference type="PANTHER" id="PTHR12684">
    <property type="entry name" value="PUTATIVE PHOSPHOTRANSFERASE"/>
    <property type="match status" value="1"/>
</dbReference>
<dbReference type="Gene3D" id="1.10.10.970">
    <property type="entry name" value="RNA 2'-phosphotransferase, Tpt1/KptA family, N-terminal domain"/>
    <property type="match status" value="1"/>
</dbReference>
<dbReference type="GO" id="GO:0006388">
    <property type="term" value="P:tRNA splicing, via endonucleolytic cleavage and ligation"/>
    <property type="evidence" value="ECO:0007669"/>
    <property type="project" value="UniProtKB-UniRule"/>
</dbReference>
<evidence type="ECO:0000313" key="9">
    <source>
        <dbReference type="Proteomes" id="UP000094869"/>
    </source>
</evidence>
<accession>A0A1E3UAI2</accession>
<proteinExistence type="inferred from homology"/>
<organism evidence="6 8">
    <name type="scientific">Eisenbergiella tayi</name>
    <dbReference type="NCBI Taxonomy" id="1432052"/>
    <lineage>
        <taxon>Bacteria</taxon>
        <taxon>Bacillati</taxon>
        <taxon>Bacillota</taxon>
        <taxon>Clostridia</taxon>
        <taxon>Lachnospirales</taxon>
        <taxon>Lachnospiraceae</taxon>
        <taxon>Eisenbergiella</taxon>
    </lineage>
</organism>
<evidence type="ECO:0000313" key="7">
    <source>
        <dbReference type="EMBL" id="ODR61057.1"/>
    </source>
</evidence>
<gene>
    <name evidence="5" type="primary">kptA</name>
    <name evidence="6" type="ORF">BEI59_27255</name>
    <name evidence="7" type="ORF">BEI63_02885</name>
</gene>
<reference evidence="6 8" key="2">
    <citation type="submission" date="2016-08" db="EMBL/GenBank/DDBJ databases">
        <authorList>
            <person name="Seilhamer J.J."/>
        </authorList>
    </citation>
    <scope>NUCLEOTIDE SEQUENCE [LARGE SCALE GENOMIC DNA]</scope>
    <source>
        <strain evidence="6 8">NML150140-1</strain>
    </source>
</reference>
<dbReference type="InterPro" id="IPR022928">
    <property type="entry name" value="RNA_2'-PTrans_KptA"/>
</dbReference>
<dbReference type="SUPFAM" id="SSF56399">
    <property type="entry name" value="ADP-ribosylation"/>
    <property type="match status" value="1"/>
</dbReference>
<protein>
    <recommendedName>
        <fullName evidence="5">Probable RNA 2'-phosphotransferase</fullName>
        <ecNumber evidence="5">2.7.1.-</ecNumber>
    </recommendedName>
</protein>
<dbReference type="EC" id="2.7.1.-" evidence="5"/>
<evidence type="ECO:0000313" key="6">
    <source>
        <dbReference type="EMBL" id="ODR45437.1"/>
    </source>
</evidence>
<dbReference type="AlphaFoldDB" id="A0A1E3UAI2"/>
<dbReference type="InterPro" id="IPR042081">
    <property type="entry name" value="RNA_2'-PTrans_C"/>
</dbReference>
<sequence length="192" mass="22232">MRNKYMDMTRASKKLSYLLRHDKDFIDEHGWAPVTEVIHTLKKEWPEFDEECLSEIVRTDEKGRYSYDEAGVRIRANQGHSVPVDVELKEAEPPEILYHGTADRFLNAIMEEGLTGRSRIYVHLSSTTETAVNVGKRHGKPVVLKIYAGRMRDAGYKFYLSQNQVWLTPKVPVEYIETLYPEQGTENKERGV</sequence>
<keyword evidence="2 5" id="KW-0808">Transferase</keyword>
<dbReference type="InterPro" id="IPR002745">
    <property type="entry name" value="Ptrans_KptA/Tpt1"/>
</dbReference>
<evidence type="ECO:0000256" key="4">
    <source>
        <dbReference type="ARBA" id="ARBA00025212"/>
    </source>
</evidence>
<comment type="caution">
    <text evidence="6">The sequence shown here is derived from an EMBL/GenBank/DDBJ whole genome shotgun (WGS) entry which is preliminary data.</text>
</comment>
<comment type="similarity">
    <text evidence="1 5">Belongs to the KptA/TPT1 family.</text>
</comment>
<dbReference type="HAMAP" id="MF_00299">
    <property type="entry name" value="KptA"/>
    <property type="match status" value="1"/>
</dbReference>
<dbReference type="Proteomes" id="UP000094271">
    <property type="component" value="Unassembled WGS sequence"/>
</dbReference>
<dbReference type="GO" id="GO:0000215">
    <property type="term" value="F:tRNA 2'-phosphotransferase activity"/>
    <property type="evidence" value="ECO:0007669"/>
    <property type="project" value="TreeGrafter"/>
</dbReference>
<name>A0A1E3UAI2_9FIRM</name>
<keyword evidence="9" id="KW-1185">Reference proteome</keyword>
<keyword evidence="3 5" id="KW-0520">NAD</keyword>
<dbReference type="Pfam" id="PF01885">
    <property type="entry name" value="PTS_2-RNA"/>
    <property type="match status" value="1"/>
</dbReference>
<dbReference type="EMBL" id="MEHD01000008">
    <property type="protein sequence ID" value="ODR61057.1"/>
    <property type="molecule type" value="Genomic_DNA"/>
</dbReference>
<evidence type="ECO:0000313" key="8">
    <source>
        <dbReference type="Proteomes" id="UP000094271"/>
    </source>
</evidence>
<dbReference type="InterPro" id="IPR042080">
    <property type="entry name" value="RNA_2'-PTrans_N"/>
</dbReference>